<dbReference type="Gene3D" id="3.30.1490.20">
    <property type="entry name" value="ATP-grasp fold, A domain"/>
    <property type="match status" value="1"/>
</dbReference>
<evidence type="ECO:0000259" key="1">
    <source>
        <dbReference type="Pfam" id="PF02078"/>
    </source>
</evidence>
<dbReference type="GeneID" id="14893514"/>
<dbReference type="RefSeq" id="XP_004261316.1">
    <property type="nucleotide sequence ID" value="XM_004261268.1"/>
</dbReference>
<dbReference type="InterPro" id="IPR020897">
    <property type="entry name" value="Synapsin_pre-ATP-grasp_dom"/>
</dbReference>
<dbReference type="Gene3D" id="3.30.470.20">
    <property type="entry name" value="ATP-grasp fold, B domain"/>
    <property type="match status" value="1"/>
</dbReference>
<dbReference type="GO" id="GO:0005524">
    <property type="term" value="F:ATP binding"/>
    <property type="evidence" value="ECO:0007669"/>
    <property type="project" value="InterPro"/>
</dbReference>
<dbReference type="Pfam" id="PF02078">
    <property type="entry name" value="Synapsin"/>
    <property type="match status" value="1"/>
</dbReference>
<feature type="domain" description="Synapsin ATP-binding" evidence="2">
    <location>
        <begin position="171"/>
        <end position="322"/>
    </location>
</feature>
<name>L7FPE7_ENTIV</name>
<dbReference type="SUPFAM" id="SSF56059">
    <property type="entry name" value="Glutathione synthetase ATP-binding domain-like"/>
    <property type="match status" value="1"/>
</dbReference>
<accession>L7FPE7</accession>
<dbReference type="OrthoDB" id="10249572at2759"/>
<dbReference type="InterPro" id="IPR013815">
    <property type="entry name" value="ATP_grasp_subdomain_1"/>
</dbReference>
<evidence type="ECO:0000259" key="2">
    <source>
        <dbReference type="Pfam" id="PF02750"/>
    </source>
</evidence>
<protein>
    <submittedName>
        <fullName evidence="3">Synapsin, putative</fullName>
    </submittedName>
</protein>
<gene>
    <name evidence="3" type="ORF">EIN_116760</name>
</gene>
<dbReference type="EMBL" id="KB206203">
    <property type="protein sequence ID" value="ELP94545.1"/>
    <property type="molecule type" value="Genomic_DNA"/>
</dbReference>
<dbReference type="AlphaFoldDB" id="L7FPE7"/>
<keyword evidence="4" id="KW-1185">Reference proteome</keyword>
<feature type="domain" description="Synapsin pre-ATP-grasp" evidence="1">
    <location>
        <begin position="3"/>
        <end position="103"/>
    </location>
</feature>
<organism evidence="3 4">
    <name type="scientific">Entamoeba invadens IP1</name>
    <dbReference type="NCBI Taxonomy" id="370355"/>
    <lineage>
        <taxon>Eukaryota</taxon>
        <taxon>Amoebozoa</taxon>
        <taxon>Evosea</taxon>
        <taxon>Archamoebae</taxon>
        <taxon>Mastigamoebida</taxon>
        <taxon>Entamoebidae</taxon>
        <taxon>Entamoeba</taxon>
    </lineage>
</organism>
<evidence type="ECO:0000313" key="4">
    <source>
        <dbReference type="Proteomes" id="UP000014680"/>
    </source>
</evidence>
<dbReference type="Proteomes" id="UP000014680">
    <property type="component" value="Unassembled WGS sequence"/>
</dbReference>
<dbReference type="Pfam" id="PF02750">
    <property type="entry name" value="Synapsin_C"/>
    <property type="match status" value="1"/>
</dbReference>
<dbReference type="SUPFAM" id="SSF52440">
    <property type="entry name" value="PreATP-grasp domain"/>
    <property type="match status" value="1"/>
</dbReference>
<dbReference type="PANTHER" id="PTHR10841:SF17">
    <property type="entry name" value="SYNAPSIN"/>
    <property type="match status" value="1"/>
</dbReference>
<dbReference type="PANTHER" id="PTHR10841">
    <property type="entry name" value="SYNAPSIN"/>
    <property type="match status" value="1"/>
</dbReference>
<sequence>MSKTLLIIDDSTNWYEVFGRHPKLPNGDDLKIEQTEWKLISTKAAKGKAYVNISPSPNPFLFTNQKEERLVVPDMLLVRNVPINIHNTNYLNHLLTFAIANTPAVNAVQVMVNDLNRPLLHSELLKIEKRLIELHHGDAEWEKTRIKVVDLEYNSNQGDAPSFGGAPVPEKWPQVVKVATIHGGYGKTVVHDKKELKDVASVIAVGNSYYTVEPFLNENYQVRVQYINGHIRAFRTRSEDSWKYNWGTSEYKDVEVLPRYKEWAEEAHKIWGGLDMFAIDIIMEKDGSETIIEINVSAIGITDCNAKEDVQFVKELIMEKMDKEYYKK</sequence>
<dbReference type="VEuPathDB" id="AmoebaDB:EIN_116760"/>
<reference evidence="3 4" key="1">
    <citation type="submission" date="2012-10" db="EMBL/GenBank/DDBJ databases">
        <authorList>
            <person name="Zafar N."/>
            <person name="Inman J."/>
            <person name="Hall N."/>
            <person name="Lorenzi H."/>
            <person name="Caler E."/>
        </authorList>
    </citation>
    <scope>NUCLEOTIDE SEQUENCE [LARGE SCALE GENOMIC DNA]</scope>
    <source>
        <strain evidence="3 4">IP1</strain>
    </source>
</reference>
<dbReference type="Gene3D" id="3.40.50.20">
    <property type="match status" value="1"/>
</dbReference>
<dbReference type="KEGG" id="eiv:EIN_116760"/>
<proteinExistence type="predicted"/>
<dbReference type="InterPro" id="IPR016185">
    <property type="entry name" value="PreATP-grasp_dom_sf"/>
</dbReference>
<evidence type="ECO:0000313" key="3">
    <source>
        <dbReference type="EMBL" id="ELP94545.1"/>
    </source>
</evidence>
<dbReference type="InterPro" id="IPR020898">
    <property type="entry name" value="Synapsin_ATP-bd_dom"/>
</dbReference>
<dbReference type="OMA" id="CANAKLA"/>